<gene>
    <name evidence="3" type="ORF">N780_04380</name>
</gene>
<protein>
    <recommendedName>
        <fullName evidence="5">Lipoprotein</fullName>
    </recommendedName>
</protein>
<dbReference type="Proteomes" id="UP000030153">
    <property type="component" value="Unassembled WGS sequence"/>
</dbReference>
<feature type="region of interest" description="Disordered" evidence="1">
    <location>
        <begin position="17"/>
        <end position="86"/>
    </location>
</feature>
<comment type="caution">
    <text evidence="3">The sequence shown here is derived from an EMBL/GenBank/DDBJ whole genome shotgun (WGS) entry which is preliminary data.</text>
</comment>
<evidence type="ECO:0000313" key="3">
    <source>
        <dbReference type="EMBL" id="KGP90668.1"/>
    </source>
</evidence>
<feature type="chain" id="PRO_5039091703" description="Lipoprotein" evidence="2">
    <location>
        <begin position="19"/>
        <end position="211"/>
    </location>
</feature>
<dbReference type="EMBL" id="AVBG01000011">
    <property type="protein sequence ID" value="KGP90668.1"/>
    <property type="molecule type" value="Genomic_DNA"/>
</dbReference>
<feature type="signal peptide" evidence="2">
    <location>
        <begin position="1"/>
        <end position="18"/>
    </location>
</feature>
<name>A0A0A2UV69_9BACI</name>
<accession>A0A0A2UV69</accession>
<reference evidence="3 4" key="1">
    <citation type="submission" date="2013-08" db="EMBL/GenBank/DDBJ databases">
        <title>Genome of Pontibacillus chungwhensis.</title>
        <authorList>
            <person name="Wang Q."/>
            <person name="Wang G."/>
        </authorList>
    </citation>
    <scope>NUCLEOTIDE SEQUENCE [LARGE SCALE GENOMIC DNA]</scope>
    <source>
        <strain evidence="3 4">BH030062</strain>
    </source>
</reference>
<keyword evidence="4" id="KW-1185">Reference proteome</keyword>
<dbReference type="eggNOG" id="ENOG5032F2K">
    <property type="taxonomic scope" value="Bacteria"/>
</dbReference>
<organism evidence="3 4">
    <name type="scientific">Pontibacillus chungwhensis BH030062</name>
    <dbReference type="NCBI Taxonomy" id="1385513"/>
    <lineage>
        <taxon>Bacteria</taxon>
        <taxon>Bacillati</taxon>
        <taxon>Bacillota</taxon>
        <taxon>Bacilli</taxon>
        <taxon>Bacillales</taxon>
        <taxon>Bacillaceae</taxon>
        <taxon>Pontibacillus</taxon>
    </lineage>
</organism>
<dbReference type="AlphaFoldDB" id="A0A0A2UV69"/>
<evidence type="ECO:0008006" key="5">
    <source>
        <dbReference type="Google" id="ProtNLM"/>
    </source>
</evidence>
<dbReference type="RefSeq" id="WP_036785392.1">
    <property type="nucleotide sequence ID" value="NZ_AVBG01000011.1"/>
</dbReference>
<dbReference type="OrthoDB" id="1267107at2"/>
<proteinExistence type="predicted"/>
<sequence>MKKVVALLLLALPLIGCAAKEDEGGQKESTQMSEEHQANKEKKETLSSQDDTENNSKNNASKNTNDSESSESKTSDQPTLSKQEAKQVALDYEEAITHTIQVMEDDNEENDYTSTSEIASFYKETMAEELASSNAEELFWTRDGKFQVKPRDGGLTLQPDQPFTFNKLGDQTYEIVQERNNELIGHIKAHFKLTHNGNRWVMQEITREELQ</sequence>
<feature type="compositionally biased region" description="Low complexity" evidence="1">
    <location>
        <begin position="55"/>
        <end position="64"/>
    </location>
</feature>
<evidence type="ECO:0000313" key="4">
    <source>
        <dbReference type="Proteomes" id="UP000030153"/>
    </source>
</evidence>
<keyword evidence="2" id="KW-0732">Signal</keyword>
<evidence type="ECO:0000256" key="1">
    <source>
        <dbReference type="SAM" id="MobiDB-lite"/>
    </source>
</evidence>
<evidence type="ECO:0000256" key="2">
    <source>
        <dbReference type="SAM" id="SignalP"/>
    </source>
</evidence>
<feature type="compositionally biased region" description="Basic and acidic residues" evidence="1">
    <location>
        <begin position="33"/>
        <end position="45"/>
    </location>
</feature>